<name>A0A1S1R7Q3_9ACTN</name>
<sequence>MVAGILAATVAVVSATPAGAVEPLFIGWTSLLPPLPTAYAPPDAEECATGDPACVDATIVQMQTRYDDLVASCDHNAVFALTYLRTTEEYRRVAAEPGFFDDISYVNTEDAVFAAYYFHAYDTWQAGQSAAVPRAWEIAFDAAKQRRLAGAGNLLLGMNAHVNRDLPLVLASLGLVAADGESRKPDHDQINVMLNRVVDPLLYEAADRLDPSIDNIATPLGLSYTALMQILVVWRESAWRNAERLVNAPTVEARGRIVNEIEAAAATTAVTLRTLYTRPGLLPLGQDRDEYCASRG</sequence>
<accession>A0A1S1R7Q3</accession>
<gene>
    <name evidence="2" type="ORF">BBK14_32510</name>
</gene>
<comment type="caution">
    <text evidence="2">The sequence shown here is derived from an EMBL/GenBank/DDBJ whole genome shotgun (WGS) entry which is preliminary data.</text>
</comment>
<dbReference type="EMBL" id="MAXA01000067">
    <property type="protein sequence ID" value="OHV40764.1"/>
    <property type="molecule type" value="Genomic_DNA"/>
</dbReference>
<dbReference type="AlphaFoldDB" id="A0A1S1R7Q3"/>
<evidence type="ECO:0000256" key="1">
    <source>
        <dbReference type="SAM" id="SignalP"/>
    </source>
</evidence>
<dbReference type="InterPro" id="IPR046037">
    <property type="entry name" value="DUF5995"/>
</dbReference>
<protein>
    <submittedName>
        <fullName evidence="2">Uncharacterized protein</fullName>
    </submittedName>
</protein>
<evidence type="ECO:0000313" key="2">
    <source>
        <dbReference type="EMBL" id="OHV40764.1"/>
    </source>
</evidence>
<dbReference type="Pfam" id="PF19458">
    <property type="entry name" value="DUF5995"/>
    <property type="match status" value="1"/>
</dbReference>
<organism evidence="2 3">
    <name type="scientific">Parafrankia soli</name>
    <dbReference type="NCBI Taxonomy" id="2599596"/>
    <lineage>
        <taxon>Bacteria</taxon>
        <taxon>Bacillati</taxon>
        <taxon>Actinomycetota</taxon>
        <taxon>Actinomycetes</taxon>
        <taxon>Frankiales</taxon>
        <taxon>Frankiaceae</taxon>
        <taxon>Parafrankia</taxon>
    </lineage>
</organism>
<evidence type="ECO:0000313" key="3">
    <source>
        <dbReference type="Proteomes" id="UP000179769"/>
    </source>
</evidence>
<feature type="chain" id="PRO_5010243981" evidence="1">
    <location>
        <begin position="21"/>
        <end position="296"/>
    </location>
</feature>
<keyword evidence="1" id="KW-0732">Signal</keyword>
<keyword evidence="3" id="KW-1185">Reference proteome</keyword>
<reference evidence="3" key="1">
    <citation type="submission" date="2016-07" db="EMBL/GenBank/DDBJ databases">
        <title>Frankia sp. NRRL B-16219 Genome sequencing.</title>
        <authorList>
            <person name="Ghodhbane-Gtari F."/>
            <person name="Swanson E."/>
            <person name="Gueddou A."/>
            <person name="Louati M."/>
            <person name="Nouioui I."/>
            <person name="Hezbri K."/>
            <person name="Abebe-Akele F."/>
            <person name="Simpson S."/>
            <person name="Morris K."/>
            <person name="Thomas K."/>
            <person name="Gtari M."/>
            <person name="Tisa L.S."/>
        </authorList>
    </citation>
    <scope>NUCLEOTIDE SEQUENCE [LARGE SCALE GENOMIC DNA]</scope>
    <source>
        <strain evidence="3">NRRL B-16219</strain>
    </source>
</reference>
<dbReference type="Proteomes" id="UP000179769">
    <property type="component" value="Unassembled WGS sequence"/>
</dbReference>
<feature type="signal peptide" evidence="1">
    <location>
        <begin position="1"/>
        <end position="20"/>
    </location>
</feature>
<dbReference type="RefSeq" id="WP_071060548.1">
    <property type="nucleotide sequence ID" value="NZ_MAXA01000067.1"/>
</dbReference>
<proteinExistence type="predicted"/>